<dbReference type="EMBL" id="LGSZ01000040">
    <property type="protein sequence ID" value="KPH80682.1"/>
    <property type="molecule type" value="Genomic_DNA"/>
</dbReference>
<protein>
    <recommendedName>
        <fullName evidence="3">DUF2190 family protein</fullName>
    </recommendedName>
</protein>
<evidence type="ECO:0000313" key="1">
    <source>
        <dbReference type="EMBL" id="KPH80682.1"/>
    </source>
</evidence>
<name>A0A0N1N2S9_9HYPH</name>
<accession>A0A0N1N2S9</accession>
<dbReference type="RefSeq" id="WP_054209500.1">
    <property type="nucleotide sequence ID" value="NZ_LGSZ01000040.1"/>
</dbReference>
<reference evidence="1 2" key="1">
    <citation type="submission" date="2015-07" db="EMBL/GenBank/DDBJ databases">
        <title>Whole genome sequencing of Bosea vaviloviae isolated from cave pool.</title>
        <authorList>
            <person name="Tan N.E.H."/>
            <person name="Lee Y.P."/>
            <person name="Gan H.M."/>
            <person name="Barton H."/>
            <person name="Savka M.A."/>
        </authorList>
    </citation>
    <scope>NUCLEOTIDE SEQUENCE [LARGE SCALE GENOMIC DNA]</scope>
    <source>
        <strain evidence="1 2">SD260</strain>
    </source>
</reference>
<gene>
    <name evidence="1" type="ORF">AE618_13170</name>
</gene>
<dbReference type="AlphaFoldDB" id="A0A0N1N2S9"/>
<keyword evidence="2" id="KW-1185">Reference proteome</keyword>
<evidence type="ECO:0008006" key="3">
    <source>
        <dbReference type="Google" id="ProtNLM"/>
    </source>
</evidence>
<dbReference type="OrthoDB" id="5365964at2"/>
<sequence>MKNHVQPGNSLTLPAPAGGVASGDGALIGSIFGIAAKAAAAGELVAFCVTDVWTLPKAAGAVTVGAKLYWDATNKVVTTTASGNTLIGAATEAALSGDAAATVRLNGVSV</sequence>
<proteinExistence type="predicted"/>
<evidence type="ECO:0000313" key="2">
    <source>
        <dbReference type="Proteomes" id="UP000037822"/>
    </source>
</evidence>
<dbReference type="Proteomes" id="UP000037822">
    <property type="component" value="Unassembled WGS sequence"/>
</dbReference>
<dbReference type="PATRIC" id="fig|1526658.3.peg.4072"/>
<dbReference type="Pfam" id="PF09956">
    <property type="entry name" value="Phage_cement_2"/>
    <property type="match status" value="1"/>
</dbReference>
<organism evidence="1 2">
    <name type="scientific">Bosea vaviloviae</name>
    <dbReference type="NCBI Taxonomy" id="1526658"/>
    <lineage>
        <taxon>Bacteria</taxon>
        <taxon>Pseudomonadati</taxon>
        <taxon>Pseudomonadota</taxon>
        <taxon>Alphaproteobacteria</taxon>
        <taxon>Hyphomicrobiales</taxon>
        <taxon>Boseaceae</taxon>
        <taxon>Bosea</taxon>
    </lineage>
</organism>
<comment type="caution">
    <text evidence="1">The sequence shown here is derived from an EMBL/GenBank/DDBJ whole genome shotgun (WGS) entry which is preliminary data.</text>
</comment>
<dbReference type="InterPro" id="IPR011231">
    <property type="entry name" value="Phage_VT1-Sakai_H0018"/>
</dbReference>